<name>A0A1Z4BNX5_9FLAO</name>
<sequence length="544" mass="61602">MKKIYILIGIAVYSLTACNQLLDELPDNQVRIDTPEKARRLLTNAYPKTSEIVISELSSDNIDDNGTIISGANYLSNEASYWQVIREYNNSDGLQNVWTAHYQAINTANTVLEAIEKMSASAELNACKGEALVARAYAHFVLVNLFSKPYNPNSSSTDLGIPYMIQPESELNRKYARGTVAEVYAKIDADLTTGLPLINDSYYQTPKYHFNKKAAYAFAARFYLYYQQWQKALDAANVVLSTNDATTEGLLRNWSDFTDASKTGGKVFGRFAIYYTNERINANLLLLPVSSEISETYFTPYTRFVHNKRTNGEETLVTANLWYPQRQPNNNFSFGYYYFEPFTPTSARADGVVVDKFPKFNAKNEEGTTVKKSIVVPFTTDETLLVRAEAKIHLQQYASAINDLNMWTGKFIKKDVTIGSYTSKNQFTQQEIVDFYNNLAYSSTATDNGATQKKRLAPSFAIANDGIQEPLLHYLLQCRRILTLGEGLRWQDIRRYNIEVARYQRDNRNRNNSTIKAILPPDDLKRTIQLPDAVIGAGMQANPR</sequence>
<evidence type="ECO:0000313" key="2">
    <source>
        <dbReference type="EMBL" id="ASF42999.1"/>
    </source>
</evidence>
<dbReference type="Gene3D" id="1.25.40.390">
    <property type="match status" value="1"/>
</dbReference>
<gene>
    <name evidence="2" type="ORF">CBG49_07890</name>
</gene>
<dbReference type="KEGG" id="capn:CBG49_07890"/>
<dbReference type="Pfam" id="PF14322">
    <property type="entry name" value="SusD-like_3"/>
    <property type="match status" value="1"/>
</dbReference>
<dbReference type="SUPFAM" id="SSF48452">
    <property type="entry name" value="TPR-like"/>
    <property type="match status" value="1"/>
</dbReference>
<organism evidence="2 3">
    <name type="scientific">Capnocytophaga endodontalis</name>
    <dbReference type="NCBI Taxonomy" id="2708117"/>
    <lineage>
        <taxon>Bacteria</taxon>
        <taxon>Pseudomonadati</taxon>
        <taxon>Bacteroidota</taxon>
        <taxon>Flavobacteriia</taxon>
        <taxon>Flavobacteriales</taxon>
        <taxon>Flavobacteriaceae</taxon>
        <taxon>Capnocytophaga</taxon>
    </lineage>
</organism>
<evidence type="ECO:0000259" key="1">
    <source>
        <dbReference type="Pfam" id="PF14322"/>
    </source>
</evidence>
<feature type="domain" description="SusD-like N-terminal" evidence="1">
    <location>
        <begin position="22"/>
        <end position="224"/>
    </location>
</feature>
<proteinExistence type="predicted"/>
<keyword evidence="3" id="KW-1185">Reference proteome</keyword>
<accession>A0A1Z4BNX5</accession>
<dbReference type="Proteomes" id="UP000197007">
    <property type="component" value="Chromosome"/>
</dbReference>
<dbReference type="RefSeq" id="WP_088594070.1">
    <property type="nucleotide sequence ID" value="NZ_CP022022.1"/>
</dbReference>
<protein>
    <submittedName>
        <fullName evidence="2">Carbohydrate-binding protein</fullName>
    </submittedName>
</protein>
<dbReference type="EMBL" id="CP022022">
    <property type="protein sequence ID" value="ASF42999.1"/>
    <property type="molecule type" value="Genomic_DNA"/>
</dbReference>
<dbReference type="GO" id="GO:0009279">
    <property type="term" value="C:cell outer membrane"/>
    <property type="evidence" value="ECO:0007669"/>
    <property type="project" value="UniProtKB-SubCell"/>
</dbReference>
<evidence type="ECO:0000313" key="3">
    <source>
        <dbReference type="Proteomes" id="UP000197007"/>
    </source>
</evidence>
<dbReference type="InterPro" id="IPR011990">
    <property type="entry name" value="TPR-like_helical_dom_sf"/>
</dbReference>
<reference evidence="3" key="1">
    <citation type="submission" date="2017-06" db="EMBL/GenBank/DDBJ databases">
        <title>Complete genome sequence of Capnocytophaga sp. KCOM 1579 (=ChDC OS43) isolated from a human refractory periapical abscess lesion.</title>
        <authorList>
            <person name="Kook J.-K."/>
            <person name="Park S.-N."/>
            <person name="Lim Y.K."/>
            <person name="Roh H."/>
        </authorList>
    </citation>
    <scope>NUCLEOTIDE SEQUENCE [LARGE SCALE GENOMIC DNA]</scope>
    <source>
        <strain evidence="3">ChDC OS43</strain>
    </source>
</reference>
<dbReference type="AlphaFoldDB" id="A0A1Z4BNX5"/>
<dbReference type="PROSITE" id="PS51257">
    <property type="entry name" value="PROKAR_LIPOPROTEIN"/>
    <property type="match status" value="1"/>
</dbReference>
<dbReference type="InterPro" id="IPR033985">
    <property type="entry name" value="SusD-like_N"/>
</dbReference>